<evidence type="ECO:0000313" key="7">
    <source>
        <dbReference type="EMBL" id="THC95352.1"/>
    </source>
</evidence>
<evidence type="ECO:0000313" key="8">
    <source>
        <dbReference type="Proteomes" id="UP000308092"/>
    </source>
</evidence>
<evidence type="ECO:0000256" key="1">
    <source>
        <dbReference type="ARBA" id="ARBA00005869"/>
    </source>
</evidence>
<evidence type="ECO:0000256" key="4">
    <source>
        <dbReference type="ARBA" id="ARBA00023062"/>
    </source>
</evidence>
<comment type="similarity">
    <text evidence="1 5">Belongs to the proline oxidase family.</text>
</comment>
<dbReference type="InterPro" id="IPR029041">
    <property type="entry name" value="FAD-linked_oxidoreductase-like"/>
</dbReference>
<dbReference type="GO" id="GO:0071949">
    <property type="term" value="F:FAD binding"/>
    <property type="evidence" value="ECO:0007669"/>
    <property type="project" value="TreeGrafter"/>
</dbReference>
<dbReference type="SUPFAM" id="SSF51730">
    <property type="entry name" value="FAD-linked oxidoreductase"/>
    <property type="match status" value="1"/>
</dbReference>
<comment type="caution">
    <text evidence="7">The sequence shown here is derived from an EMBL/GenBank/DDBJ whole genome shotgun (WGS) entry which is preliminary data.</text>
</comment>
<dbReference type="PANTHER" id="PTHR13914">
    <property type="entry name" value="PROLINE OXIDASE"/>
    <property type="match status" value="1"/>
</dbReference>
<keyword evidence="4 5" id="KW-0642">Proline metabolism</keyword>
<dbReference type="Proteomes" id="UP000308092">
    <property type="component" value="Unassembled WGS sequence"/>
</dbReference>
<sequence length="285" mass="31497">MTYAKETVFDSQTNTSHVLGVNPQAAEQGQLMDTHCPHIEAWREGTVKTIKLLDKGDYLPVKLTGTGPSVTQAFSAGEIPSQQMIDALGEICTKYKDRNVRILVDAESQHFQRGIHNMALELMRKFNRDGYAHVFNTYQAYLKSTSYTLAKDLAAPSEEGFTLGLKLVRGAYITSEERSLIHNKKEATDEAYSGIAQGALRQEIEEFGVKNGHKFPSVNLFLASHNEASVLAVYQWHQQRVTCGLPTVPVDFGQLHGMADEVSFSLLQLKGPDGDPRSTSAQHVG</sequence>
<feature type="domain" description="Proline dehydrogenase" evidence="6">
    <location>
        <begin position="55"/>
        <end position="268"/>
    </location>
</feature>
<keyword evidence="5" id="KW-0285">Flavoprotein</keyword>
<dbReference type="GO" id="GO:0005739">
    <property type="term" value="C:mitochondrion"/>
    <property type="evidence" value="ECO:0007669"/>
    <property type="project" value="TreeGrafter"/>
</dbReference>
<evidence type="ECO:0000259" key="6">
    <source>
        <dbReference type="Pfam" id="PF01619"/>
    </source>
</evidence>
<comment type="catalytic activity">
    <reaction evidence="5">
        <text>L-proline + a quinone = (S)-1-pyrroline-5-carboxylate + a quinol + H(+)</text>
        <dbReference type="Rhea" id="RHEA:23784"/>
        <dbReference type="ChEBI" id="CHEBI:15378"/>
        <dbReference type="ChEBI" id="CHEBI:17388"/>
        <dbReference type="ChEBI" id="CHEBI:24646"/>
        <dbReference type="ChEBI" id="CHEBI:60039"/>
        <dbReference type="ChEBI" id="CHEBI:132124"/>
        <dbReference type="EC" id="1.5.5.2"/>
    </reaction>
</comment>
<protein>
    <recommendedName>
        <fullName evidence="2 5">Proline dehydrogenase</fullName>
        <ecNumber evidence="2 5">1.5.5.2</ecNumber>
    </recommendedName>
</protein>
<comment type="cofactor">
    <cofactor evidence="5">
        <name>FAD</name>
        <dbReference type="ChEBI" id="CHEBI:57692"/>
    </cofactor>
</comment>
<comment type="function">
    <text evidence="5">Converts proline to delta-1-pyrroline-5-carboxylate.</text>
</comment>
<dbReference type="GO" id="GO:0004657">
    <property type="term" value="F:proline dehydrogenase activity"/>
    <property type="evidence" value="ECO:0007669"/>
    <property type="project" value="UniProtKB-EC"/>
</dbReference>
<dbReference type="EMBL" id="SOSA01000161">
    <property type="protein sequence ID" value="THC95352.1"/>
    <property type="molecule type" value="Genomic_DNA"/>
</dbReference>
<dbReference type="InterPro" id="IPR002872">
    <property type="entry name" value="Proline_DH_dom"/>
</dbReference>
<evidence type="ECO:0000256" key="2">
    <source>
        <dbReference type="ARBA" id="ARBA00012695"/>
    </source>
</evidence>
<dbReference type="STRING" id="1220188.A0A4S3JJ12"/>
<keyword evidence="5" id="KW-0274">FAD</keyword>
<keyword evidence="3 5" id="KW-0560">Oxidoreductase</keyword>
<dbReference type="GO" id="GO:0010133">
    <property type="term" value="P:L-proline catabolic process to L-glutamate"/>
    <property type="evidence" value="ECO:0007669"/>
    <property type="project" value="TreeGrafter"/>
</dbReference>
<accession>A0A4S3JJ12</accession>
<gene>
    <name evidence="7" type="ORF">EYZ11_005166</name>
</gene>
<dbReference type="Gene3D" id="3.20.20.220">
    <property type="match status" value="1"/>
</dbReference>
<dbReference type="InterPro" id="IPR015659">
    <property type="entry name" value="Proline_oxidase"/>
</dbReference>
<evidence type="ECO:0000256" key="3">
    <source>
        <dbReference type="ARBA" id="ARBA00023002"/>
    </source>
</evidence>
<organism evidence="7 8">
    <name type="scientific">Aspergillus tanneri</name>
    <dbReference type="NCBI Taxonomy" id="1220188"/>
    <lineage>
        <taxon>Eukaryota</taxon>
        <taxon>Fungi</taxon>
        <taxon>Dikarya</taxon>
        <taxon>Ascomycota</taxon>
        <taxon>Pezizomycotina</taxon>
        <taxon>Eurotiomycetes</taxon>
        <taxon>Eurotiomycetidae</taxon>
        <taxon>Eurotiales</taxon>
        <taxon>Aspergillaceae</taxon>
        <taxon>Aspergillus</taxon>
        <taxon>Aspergillus subgen. Circumdati</taxon>
    </lineage>
</organism>
<dbReference type="Pfam" id="PF01619">
    <property type="entry name" value="Pro_dh"/>
    <property type="match status" value="1"/>
</dbReference>
<evidence type="ECO:0000256" key="5">
    <source>
        <dbReference type="RuleBase" id="RU364054"/>
    </source>
</evidence>
<dbReference type="PANTHER" id="PTHR13914:SF0">
    <property type="entry name" value="PROLINE DEHYDROGENASE 1, MITOCHONDRIAL"/>
    <property type="match status" value="1"/>
</dbReference>
<proteinExistence type="inferred from homology"/>
<reference evidence="7 8" key="1">
    <citation type="submission" date="2019-03" db="EMBL/GenBank/DDBJ databases">
        <title>The genome sequence of a newly discovered highly antifungal drug resistant Aspergillus species, Aspergillus tanneri NIH 1004.</title>
        <authorList>
            <person name="Mounaud S."/>
            <person name="Singh I."/>
            <person name="Joardar V."/>
            <person name="Pakala S."/>
            <person name="Pakala S."/>
            <person name="Venepally P."/>
            <person name="Hoover J."/>
            <person name="Nierman W."/>
            <person name="Chung J."/>
            <person name="Losada L."/>
        </authorList>
    </citation>
    <scope>NUCLEOTIDE SEQUENCE [LARGE SCALE GENOMIC DNA]</scope>
    <source>
        <strain evidence="7 8">NIH1004</strain>
    </source>
</reference>
<dbReference type="VEuPathDB" id="FungiDB:EYZ11_005166"/>
<dbReference type="EC" id="1.5.5.2" evidence="2 5"/>
<keyword evidence="8" id="KW-1185">Reference proteome</keyword>
<dbReference type="AlphaFoldDB" id="A0A4S3JJ12"/>
<name>A0A4S3JJ12_9EURO</name>